<organism evidence="1 2">
    <name type="scientific">Meloidogyne enterolobii</name>
    <name type="common">Root-knot nematode worm</name>
    <name type="synonym">Meloidogyne mayaguensis</name>
    <dbReference type="NCBI Taxonomy" id="390850"/>
    <lineage>
        <taxon>Eukaryota</taxon>
        <taxon>Metazoa</taxon>
        <taxon>Ecdysozoa</taxon>
        <taxon>Nematoda</taxon>
        <taxon>Chromadorea</taxon>
        <taxon>Rhabditida</taxon>
        <taxon>Tylenchina</taxon>
        <taxon>Tylenchomorpha</taxon>
        <taxon>Tylenchoidea</taxon>
        <taxon>Meloidogynidae</taxon>
        <taxon>Meloidogyninae</taxon>
        <taxon>Meloidogyne</taxon>
    </lineage>
</organism>
<evidence type="ECO:0000313" key="1">
    <source>
        <dbReference type="EMBL" id="CAK5014157.1"/>
    </source>
</evidence>
<dbReference type="EMBL" id="CAVMJV010000002">
    <property type="protein sequence ID" value="CAK5014157.1"/>
    <property type="molecule type" value="Genomic_DNA"/>
</dbReference>
<keyword evidence="2" id="KW-1185">Reference proteome</keyword>
<comment type="caution">
    <text evidence="1">The sequence shown here is derived from an EMBL/GenBank/DDBJ whole genome shotgun (WGS) entry which is preliminary data.</text>
</comment>
<name>A0ACB0XR75_MELEN</name>
<sequence length="90" mass="10796">MSKNFIINILKFYNKYPYLAIQNIIWLILEILLNLIFVLKRKIFYDVKKPNHPRAPSCCDYLKINSIFVKLLTHVTQAKRIEEKSIEEKL</sequence>
<reference evidence="1" key="1">
    <citation type="submission" date="2023-11" db="EMBL/GenBank/DDBJ databases">
        <authorList>
            <person name="Poullet M."/>
        </authorList>
    </citation>
    <scope>NUCLEOTIDE SEQUENCE</scope>
    <source>
        <strain evidence="1">E1834</strain>
    </source>
</reference>
<evidence type="ECO:0000313" key="2">
    <source>
        <dbReference type="Proteomes" id="UP001497535"/>
    </source>
</evidence>
<gene>
    <name evidence="1" type="ORF">MENTE1834_LOCUS2625</name>
</gene>
<accession>A0ACB0XR75</accession>
<protein>
    <submittedName>
        <fullName evidence="1">Uncharacterized protein</fullName>
    </submittedName>
</protein>
<dbReference type="Proteomes" id="UP001497535">
    <property type="component" value="Unassembled WGS sequence"/>
</dbReference>
<proteinExistence type="predicted"/>